<dbReference type="RefSeq" id="XP_041562384.1">
    <property type="nucleotide sequence ID" value="XM_041696789.1"/>
</dbReference>
<evidence type="ECO:0000256" key="1">
    <source>
        <dbReference type="SAM" id="Coils"/>
    </source>
</evidence>
<proteinExistence type="predicted"/>
<gene>
    <name evidence="2" type="primary">VPH1_2</name>
    <name evidence="2" type="ORF">APUU_80501S</name>
</gene>
<keyword evidence="1" id="KW-0175">Coiled coil</keyword>
<evidence type="ECO:0000313" key="2">
    <source>
        <dbReference type="EMBL" id="BCS30198.1"/>
    </source>
</evidence>
<evidence type="ECO:0000313" key="3">
    <source>
        <dbReference type="Proteomes" id="UP000654913"/>
    </source>
</evidence>
<accession>A0A7R7Y0G3</accession>
<feature type="coiled-coil region" evidence="1">
    <location>
        <begin position="32"/>
        <end position="66"/>
    </location>
</feature>
<dbReference type="EMBL" id="AP024450">
    <property type="protein sequence ID" value="BCS30198.1"/>
    <property type="molecule type" value="Genomic_DNA"/>
</dbReference>
<dbReference type="AlphaFoldDB" id="A0A7R7Y0G3"/>
<reference evidence="2" key="2">
    <citation type="submission" date="2021-02" db="EMBL/GenBank/DDBJ databases">
        <title>Aspergillus puulaauensis MK2 genome sequence.</title>
        <authorList>
            <person name="Futagami T."/>
            <person name="Mori K."/>
            <person name="Kadooka C."/>
            <person name="Tanaka T."/>
        </authorList>
    </citation>
    <scope>NUCLEOTIDE SEQUENCE</scope>
    <source>
        <strain evidence="2">MK2</strain>
    </source>
</reference>
<protein>
    <submittedName>
        <fullName evidence="2">H(+)-transporting V0 sector ATPase subunit a</fullName>
    </submittedName>
</protein>
<dbReference type="KEGG" id="apuu:APUU_80501S"/>
<dbReference type="OrthoDB" id="10264220at2759"/>
<organism evidence="2 3">
    <name type="scientific">Aspergillus puulaauensis</name>
    <dbReference type="NCBI Taxonomy" id="1220207"/>
    <lineage>
        <taxon>Eukaryota</taxon>
        <taxon>Fungi</taxon>
        <taxon>Dikarya</taxon>
        <taxon>Ascomycota</taxon>
        <taxon>Pezizomycotina</taxon>
        <taxon>Eurotiomycetes</taxon>
        <taxon>Eurotiomycetidae</taxon>
        <taxon>Eurotiales</taxon>
        <taxon>Aspergillaceae</taxon>
        <taxon>Aspergillus</taxon>
    </lineage>
</organism>
<dbReference type="GeneID" id="64980195"/>
<reference evidence="2" key="1">
    <citation type="submission" date="2021-01" db="EMBL/GenBank/DDBJ databases">
        <authorList>
            <consortium name="Aspergillus puulaauensis MK2 genome sequencing consortium"/>
            <person name="Kazuki M."/>
            <person name="Futagami T."/>
        </authorList>
    </citation>
    <scope>NUCLEOTIDE SEQUENCE</scope>
    <source>
        <strain evidence="2">MK2</strain>
    </source>
</reference>
<name>A0A7R7Y0G3_9EURO</name>
<keyword evidence="3" id="KW-1185">Reference proteome</keyword>
<dbReference type="Proteomes" id="UP000654913">
    <property type="component" value="Chromosome 8"/>
</dbReference>
<sequence>MAPKDTFFRSVDMSLIQLYMANENGHEVVRALASLTSEIDELVERTECLEQQISSLNDSYETLMKRELELTEWAISKPGATLTMLTDQGKRSASRLIMMKRVSHPTLNNRLAWTMMLRASRGPRI</sequence>